<protein>
    <submittedName>
        <fullName evidence="3">Antibacterial toxin</fullName>
    </submittedName>
</protein>
<dbReference type="AlphaFoldDB" id="A0ZT17"/>
<feature type="region of interest" description="Disordered" evidence="1">
    <location>
        <begin position="22"/>
        <end position="78"/>
    </location>
</feature>
<evidence type="ECO:0000256" key="1">
    <source>
        <dbReference type="SAM" id="MobiDB-lite"/>
    </source>
</evidence>
<keyword evidence="2" id="KW-0732">Signal</keyword>
<proteinExistence type="evidence at transcript level"/>
<sequence>MKLGLLVVLAVAVLVPSLSEGQNVPTCQLKEPDQTPVEAGNMRNKREADKNSEESDLAEMKRSLEEAGKRMDRALSASKPRQKRLFGFLIKLIPSLFGALSNIGRNRNQ</sequence>
<reference evidence="3" key="1">
    <citation type="journal article" date="2006" name="Peptides">
        <title>Molecular cloning of grammistins, peptide toxins from the soapfish Pogonoperca punctata, by hemolytic screening of a cDNA library.</title>
        <authorList>
            <person name="Kaji T."/>
            <person name="Sugiyama N."/>
            <person name="Ishizaki S."/>
            <person name="Nagashima Y."/>
            <person name="Shiomi K."/>
        </authorList>
    </citation>
    <scope>NUCLEOTIDE SEQUENCE</scope>
</reference>
<dbReference type="EMBL" id="AB265171">
    <property type="protein sequence ID" value="BAF37107.1"/>
    <property type="molecule type" value="mRNA"/>
</dbReference>
<name>A0ZT17_POGPU</name>
<feature type="compositionally biased region" description="Basic and acidic residues" evidence="1">
    <location>
        <begin position="44"/>
        <end position="73"/>
    </location>
</feature>
<organism evidence="3">
    <name type="scientific">Pogonoperca punctata</name>
    <name type="common">Clown grouper</name>
    <name type="synonym">Grammistes punctatus</name>
    <dbReference type="NCBI Taxonomy" id="160738"/>
    <lineage>
        <taxon>Eukaryota</taxon>
        <taxon>Metazoa</taxon>
        <taxon>Chordata</taxon>
        <taxon>Craniata</taxon>
        <taxon>Vertebrata</taxon>
        <taxon>Euteleostomi</taxon>
        <taxon>Actinopterygii</taxon>
        <taxon>Neopterygii</taxon>
        <taxon>Teleostei</taxon>
        <taxon>Neoteleostei</taxon>
        <taxon>Acanthomorphata</taxon>
        <taxon>Eupercaria</taxon>
        <taxon>Perciformes</taxon>
        <taxon>Serranoidei</taxon>
        <taxon>Serranidae</taxon>
        <taxon>Epinephelinae</taxon>
        <taxon>Grammistini</taxon>
        <taxon>Pogonoperca</taxon>
    </lineage>
</organism>
<feature type="chain" id="PRO_5002631866" evidence="2">
    <location>
        <begin position="22"/>
        <end position="109"/>
    </location>
</feature>
<gene>
    <name evidence="3" type="primary">Gs1</name>
</gene>
<evidence type="ECO:0000256" key="2">
    <source>
        <dbReference type="SAM" id="SignalP"/>
    </source>
</evidence>
<evidence type="ECO:0000313" key="3">
    <source>
        <dbReference type="EMBL" id="BAF37107.1"/>
    </source>
</evidence>
<accession>A0ZT17</accession>
<feature type="signal peptide" evidence="2">
    <location>
        <begin position="1"/>
        <end position="21"/>
    </location>
</feature>